<dbReference type="CDD" id="cd16841">
    <property type="entry name" value="RraA_family"/>
    <property type="match status" value="1"/>
</dbReference>
<dbReference type="Proteomes" id="UP000264036">
    <property type="component" value="Unassembled WGS sequence"/>
</dbReference>
<feature type="binding site" evidence="5">
    <location>
        <position position="105"/>
    </location>
    <ligand>
        <name>Mg(2+)</name>
        <dbReference type="ChEBI" id="CHEBI:18420"/>
    </ligand>
</feature>
<evidence type="ECO:0000256" key="3">
    <source>
        <dbReference type="ARBA" id="ARBA00029596"/>
    </source>
</evidence>
<keyword evidence="5" id="KW-0479">Metal-binding</keyword>
<dbReference type="GO" id="GO:0032259">
    <property type="term" value="P:methylation"/>
    <property type="evidence" value="ECO:0007669"/>
    <property type="project" value="UniProtKB-KW"/>
</dbReference>
<name>A0A356LJT4_9BURK</name>
<evidence type="ECO:0000313" key="7">
    <source>
        <dbReference type="Proteomes" id="UP000264036"/>
    </source>
</evidence>
<protein>
    <recommendedName>
        <fullName evidence="2">Putative 4-hydroxy-4-methyl-2-oxoglutarate aldolase</fullName>
    </recommendedName>
    <alternativeName>
        <fullName evidence="3">Regulator of ribonuclease activity homolog</fullName>
    </alternativeName>
    <alternativeName>
        <fullName evidence="4">RraA-like protein</fullName>
    </alternativeName>
</protein>
<comment type="caution">
    <text evidence="6">The sequence shown here is derived from an EMBL/GenBank/DDBJ whole genome shotgun (WGS) entry which is preliminary data.</text>
</comment>
<organism evidence="6 7">
    <name type="scientific">Advenella kashmirensis</name>
    <dbReference type="NCBI Taxonomy" id="310575"/>
    <lineage>
        <taxon>Bacteria</taxon>
        <taxon>Pseudomonadati</taxon>
        <taxon>Pseudomonadota</taxon>
        <taxon>Betaproteobacteria</taxon>
        <taxon>Burkholderiales</taxon>
        <taxon>Alcaligenaceae</taxon>
    </lineage>
</organism>
<proteinExistence type="predicted"/>
<feature type="binding site" evidence="5">
    <location>
        <position position="104"/>
    </location>
    <ligand>
        <name>substrate</name>
    </ligand>
</feature>
<dbReference type="SUPFAM" id="SSF89562">
    <property type="entry name" value="RraA-like"/>
    <property type="match status" value="1"/>
</dbReference>
<evidence type="ECO:0000256" key="1">
    <source>
        <dbReference type="ARBA" id="ARBA00001968"/>
    </source>
</evidence>
<dbReference type="GO" id="GO:0046872">
    <property type="term" value="F:metal ion binding"/>
    <property type="evidence" value="ECO:0007669"/>
    <property type="project" value="UniProtKB-KW"/>
</dbReference>
<evidence type="ECO:0000256" key="4">
    <source>
        <dbReference type="ARBA" id="ARBA00030169"/>
    </source>
</evidence>
<keyword evidence="6" id="KW-0808">Transferase</keyword>
<comment type="cofactor">
    <cofactor evidence="5">
        <name>Mg(2+)</name>
        <dbReference type="ChEBI" id="CHEBI:18420"/>
    </cofactor>
</comment>
<dbReference type="PANTHER" id="PTHR33254:SF4">
    <property type="entry name" value="4-HYDROXY-4-METHYL-2-OXOGLUTARATE ALDOLASE 3-RELATED"/>
    <property type="match status" value="1"/>
</dbReference>
<sequence length="206" mass="21924">MDALAPLFEGVPTSIISDSMRRIAGTRTLVPRHKRAPLLGVAYTVKVRSGDNLHIHDALRKAQPGQVLVIDGEGHTERALLGEIMMSVAQMRGLAGFVVYGAIRDADAFVTHDFPCYSKGVTHQGPLKNGPGETDIAVAIEGCVVQPGDIVVGDGDGVVFIARDQAQAVAAASRRKMQAEAQVLDGISRGEYDEAWIEEALAAQLV</sequence>
<feature type="binding site" evidence="5">
    <location>
        <begin position="82"/>
        <end position="85"/>
    </location>
    <ligand>
        <name>substrate</name>
    </ligand>
</feature>
<keyword evidence="6" id="KW-0489">Methyltransferase</keyword>
<accession>A0A356LJT4</accession>
<evidence type="ECO:0000256" key="5">
    <source>
        <dbReference type="PIRSR" id="PIRSR605493-1"/>
    </source>
</evidence>
<evidence type="ECO:0000313" key="6">
    <source>
        <dbReference type="EMBL" id="HBP31182.1"/>
    </source>
</evidence>
<dbReference type="Pfam" id="PF03737">
    <property type="entry name" value="RraA-like"/>
    <property type="match status" value="1"/>
</dbReference>
<dbReference type="InterPro" id="IPR005493">
    <property type="entry name" value="RraA/RraA-like"/>
</dbReference>
<dbReference type="EMBL" id="DOEK01000035">
    <property type="protein sequence ID" value="HBP31182.1"/>
    <property type="molecule type" value="Genomic_DNA"/>
</dbReference>
<dbReference type="InterPro" id="IPR036704">
    <property type="entry name" value="RraA/RraA-like_sf"/>
</dbReference>
<dbReference type="Gene3D" id="3.50.30.40">
    <property type="entry name" value="Ribonuclease E inhibitor RraA/RraA-like"/>
    <property type="match status" value="1"/>
</dbReference>
<evidence type="ECO:0000256" key="2">
    <source>
        <dbReference type="ARBA" id="ARBA00016549"/>
    </source>
</evidence>
<keyword evidence="5" id="KW-0460">Magnesium</keyword>
<reference evidence="6 7" key="1">
    <citation type="journal article" date="2018" name="Nat. Biotechnol.">
        <title>A standardized bacterial taxonomy based on genome phylogeny substantially revises the tree of life.</title>
        <authorList>
            <person name="Parks D.H."/>
            <person name="Chuvochina M."/>
            <person name="Waite D.W."/>
            <person name="Rinke C."/>
            <person name="Skarshewski A."/>
            <person name="Chaumeil P.A."/>
            <person name="Hugenholtz P."/>
        </authorList>
    </citation>
    <scope>NUCLEOTIDE SEQUENCE [LARGE SCALE GENOMIC DNA]</scope>
    <source>
        <strain evidence="6">UBA10707</strain>
    </source>
</reference>
<dbReference type="PANTHER" id="PTHR33254">
    <property type="entry name" value="4-HYDROXY-4-METHYL-2-OXOGLUTARATE ALDOLASE 3-RELATED"/>
    <property type="match status" value="1"/>
</dbReference>
<dbReference type="NCBIfam" id="NF004850">
    <property type="entry name" value="PRK06201.1"/>
    <property type="match status" value="1"/>
</dbReference>
<dbReference type="AlphaFoldDB" id="A0A356LJT4"/>
<dbReference type="GO" id="GO:0008168">
    <property type="term" value="F:methyltransferase activity"/>
    <property type="evidence" value="ECO:0007669"/>
    <property type="project" value="UniProtKB-KW"/>
</dbReference>
<comment type="cofactor">
    <cofactor evidence="1">
        <name>a divalent metal cation</name>
        <dbReference type="ChEBI" id="CHEBI:60240"/>
    </cofactor>
</comment>
<gene>
    <name evidence="6" type="ORF">DD666_17460</name>
</gene>